<evidence type="ECO:0000259" key="1">
    <source>
        <dbReference type="Pfam" id="PF01590"/>
    </source>
</evidence>
<dbReference type="Pfam" id="PF01590">
    <property type="entry name" value="GAF"/>
    <property type="match status" value="1"/>
</dbReference>
<evidence type="ECO:0000313" key="2">
    <source>
        <dbReference type="EMBL" id="OQS35249.1"/>
    </source>
</evidence>
<accession>A0A1W0CKE8</accession>
<name>A0A1W0CKE8_9NEIS</name>
<dbReference type="SUPFAM" id="SSF55781">
    <property type="entry name" value="GAF domain-like"/>
    <property type="match status" value="1"/>
</dbReference>
<protein>
    <recommendedName>
        <fullName evidence="1">GAF domain-containing protein</fullName>
    </recommendedName>
</protein>
<dbReference type="Gene3D" id="3.30.450.40">
    <property type="match status" value="1"/>
</dbReference>
<dbReference type="Proteomes" id="UP000192721">
    <property type="component" value="Unassembled WGS sequence"/>
</dbReference>
<dbReference type="AlphaFoldDB" id="A0A1W0CKE8"/>
<gene>
    <name evidence="2" type="ORF">B0T45_17715</name>
</gene>
<sequence>MIPVSQLADYLREQSLELDRTELQIAVLTLSAVLNADKPAARQDLYRYQVPKLSEDGSCSLFEELADEPYDLAPLFGGESPEAAAALRNLHALVESVNHKVGADWLGVYRKIGKGQQAKLVKLAYQGVPSRAEFPLTEAFAEYSNNSRVGLTGWAVLIEDVKAWRAEGGGYYECDPKVMSEVCLPVLGPDDNVLGILDAEASSAGFFTPERLVWLAALAIVLAEPFAALPLALENPEADHS</sequence>
<comment type="caution">
    <text evidence="2">The sequence shown here is derived from an EMBL/GenBank/DDBJ whole genome shotgun (WGS) entry which is preliminary data.</text>
</comment>
<dbReference type="InterPro" id="IPR003018">
    <property type="entry name" value="GAF"/>
</dbReference>
<reference evidence="2 3" key="1">
    <citation type="submission" date="2017-02" db="EMBL/GenBank/DDBJ databases">
        <title>Chromobacterium haemolyticum H5244.</title>
        <authorList>
            <person name="Gulvik C.A."/>
        </authorList>
    </citation>
    <scope>NUCLEOTIDE SEQUENCE [LARGE SCALE GENOMIC DNA]</scope>
    <source>
        <strain evidence="2 3">H5244</strain>
    </source>
</reference>
<proteinExistence type="predicted"/>
<feature type="domain" description="GAF" evidence="1">
    <location>
        <begin position="90"/>
        <end position="223"/>
    </location>
</feature>
<dbReference type="InterPro" id="IPR029016">
    <property type="entry name" value="GAF-like_dom_sf"/>
</dbReference>
<organism evidence="2 3">
    <name type="scientific">Chromobacterium haemolyticum</name>
    <dbReference type="NCBI Taxonomy" id="394935"/>
    <lineage>
        <taxon>Bacteria</taxon>
        <taxon>Pseudomonadati</taxon>
        <taxon>Pseudomonadota</taxon>
        <taxon>Betaproteobacteria</taxon>
        <taxon>Neisseriales</taxon>
        <taxon>Chromobacteriaceae</taxon>
        <taxon>Chromobacterium</taxon>
    </lineage>
</organism>
<dbReference type="EMBL" id="MUKV01000028">
    <property type="protein sequence ID" value="OQS35249.1"/>
    <property type="molecule type" value="Genomic_DNA"/>
</dbReference>
<dbReference type="RefSeq" id="WP_081556381.1">
    <property type="nucleotide sequence ID" value="NZ_MUKV01000028.1"/>
</dbReference>
<evidence type="ECO:0000313" key="3">
    <source>
        <dbReference type="Proteomes" id="UP000192721"/>
    </source>
</evidence>